<feature type="compositionally biased region" description="Low complexity" evidence="9">
    <location>
        <begin position="1166"/>
        <end position="1202"/>
    </location>
</feature>
<evidence type="ECO:0000259" key="11">
    <source>
        <dbReference type="PROSITE" id="PS51805"/>
    </source>
</evidence>
<keyword evidence="4 7" id="KW-0863">Zinc-finger</keyword>
<dbReference type="EMBL" id="OUUZ01000009">
    <property type="protein sequence ID" value="SPQ22315.1"/>
    <property type="molecule type" value="Genomic_DNA"/>
</dbReference>
<accession>A0A446BIJ3</accession>
<dbReference type="CDD" id="cd15492">
    <property type="entry name" value="PHD_BRPF_JADE_like"/>
    <property type="match status" value="1"/>
</dbReference>
<dbReference type="SUPFAM" id="SSF57903">
    <property type="entry name" value="FYVE/PHD zinc finger"/>
    <property type="match status" value="1"/>
</dbReference>
<dbReference type="Gene3D" id="3.30.40.10">
    <property type="entry name" value="Zinc/RING finger domain, C3HC4 (zinc finger)"/>
    <property type="match status" value="2"/>
</dbReference>
<dbReference type="PANTHER" id="PTHR13793:SF107">
    <property type="entry name" value="BROMODOMAIN-CONTAINING PROTEIN HOMOLOG"/>
    <property type="match status" value="1"/>
</dbReference>
<dbReference type="InterPro" id="IPR034732">
    <property type="entry name" value="EPHD"/>
</dbReference>
<feature type="compositionally biased region" description="Acidic residues" evidence="9">
    <location>
        <begin position="1001"/>
        <end position="1012"/>
    </location>
</feature>
<protein>
    <submittedName>
        <fullName evidence="12">Dc3396ba-4ef9-4afb-8c62-b57e885c20fe</fullName>
    </submittedName>
</protein>
<dbReference type="PROSITE" id="PS01359">
    <property type="entry name" value="ZF_PHD_1"/>
    <property type="match status" value="1"/>
</dbReference>
<evidence type="ECO:0000259" key="10">
    <source>
        <dbReference type="PROSITE" id="PS50016"/>
    </source>
</evidence>
<dbReference type="InterPro" id="IPR050701">
    <property type="entry name" value="Histone_Mod_Regulator"/>
</dbReference>
<feature type="domain" description="PHD-type" evidence="11">
    <location>
        <begin position="494"/>
        <end position="613"/>
    </location>
</feature>
<dbReference type="GO" id="GO:0006357">
    <property type="term" value="P:regulation of transcription by RNA polymerase II"/>
    <property type="evidence" value="ECO:0007669"/>
    <property type="project" value="TreeGrafter"/>
</dbReference>
<evidence type="ECO:0000256" key="9">
    <source>
        <dbReference type="SAM" id="MobiDB-lite"/>
    </source>
</evidence>
<feature type="region of interest" description="Disordered" evidence="9">
    <location>
        <begin position="170"/>
        <end position="238"/>
    </location>
</feature>
<feature type="compositionally biased region" description="Basic and acidic residues" evidence="9">
    <location>
        <begin position="891"/>
        <end position="900"/>
    </location>
</feature>
<dbReference type="Pfam" id="PF13832">
    <property type="entry name" value="zf-HC5HC2H_2"/>
    <property type="match status" value="1"/>
</dbReference>
<reference evidence="12 13" key="1">
    <citation type="submission" date="2018-04" db="EMBL/GenBank/DDBJ databases">
        <authorList>
            <person name="Huttner S."/>
            <person name="Dainat J."/>
        </authorList>
    </citation>
    <scope>NUCLEOTIDE SEQUENCE [LARGE SCALE GENOMIC DNA]</scope>
</reference>
<feature type="region of interest" description="Disordered" evidence="9">
    <location>
        <begin position="878"/>
        <end position="907"/>
    </location>
</feature>
<evidence type="ECO:0000256" key="2">
    <source>
        <dbReference type="ARBA" id="ARBA00022723"/>
    </source>
</evidence>
<dbReference type="InterPro" id="IPR013083">
    <property type="entry name" value="Znf_RING/FYVE/PHD"/>
</dbReference>
<evidence type="ECO:0000313" key="13">
    <source>
        <dbReference type="Proteomes" id="UP000289323"/>
    </source>
</evidence>
<feature type="compositionally biased region" description="Low complexity" evidence="9">
    <location>
        <begin position="1084"/>
        <end position="1097"/>
    </location>
</feature>
<dbReference type="GO" id="GO:0005634">
    <property type="term" value="C:nucleus"/>
    <property type="evidence" value="ECO:0007669"/>
    <property type="project" value="UniProtKB-SubCell"/>
</dbReference>
<evidence type="ECO:0000256" key="1">
    <source>
        <dbReference type="ARBA" id="ARBA00004123"/>
    </source>
</evidence>
<keyword evidence="3" id="KW-0677">Repeat</keyword>
<evidence type="ECO:0000256" key="3">
    <source>
        <dbReference type="ARBA" id="ARBA00022737"/>
    </source>
</evidence>
<proteinExistence type="predicted"/>
<dbReference type="Proteomes" id="UP000289323">
    <property type="component" value="Unassembled WGS sequence"/>
</dbReference>
<feature type="region of interest" description="Disordered" evidence="9">
    <location>
        <begin position="1"/>
        <end position="122"/>
    </location>
</feature>
<evidence type="ECO:0000256" key="6">
    <source>
        <dbReference type="ARBA" id="ARBA00023242"/>
    </source>
</evidence>
<feature type="compositionally biased region" description="Polar residues" evidence="9">
    <location>
        <begin position="1053"/>
        <end position="1083"/>
    </location>
</feature>
<evidence type="ECO:0000256" key="4">
    <source>
        <dbReference type="ARBA" id="ARBA00022771"/>
    </source>
</evidence>
<feature type="region of interest" description="Disordered" evidence="9">
    <location>
        <begin position="999"/>
        <end position="1205"/>
    </location>
</feature>
<evidence type="ECO:0000256" key="8">
    <source>
        <dbReference type="SAM" id="Coils"/>
    </source>
</evidence>
<keyword evidence="5" id="KW-0862">Zinc</keyword>
<dbReference type="InterPro" id="IPR001965">
    <property type="entry name" value="Znf_PHD"/>
</dbReference>
<feature type="compositionally biased region" description="Polar residues" evidence="9">
    <location>
        <begin position="1127"/>
        <end position="1138"/>
    </location>
</feature>
<evidence type="ECO:0000313" key="12">
    <source>
        <dbReference type="EMBL" id="SPQ22315.1"/>
    </source>
</evidence>
<feature type="compositionally biased region" description="Basic residues" evidence="9">
    <location>
        <begin position="10"/>
        <end position="20"/>
    </location>
</feature>
<dbReference type="AlphaFoldDB" id="A0A446BIJ3"/>
<dbReference type="Pfam" id="PF13831">
    <property type="entry name" value="PHD_2"/>
    <property type="match status" value="1"/>
</dbReference>
<feature type="coiled-coil region" evidence="8">
    <location>
        <begin position="774"/>
        <end position="817"/>
    </location>
</feature>
<dbReference type="PANTHER" id="PTHR13793">
    <property type="entry name" value="PHD FINGER PROTEINS"/>
    <property type="match status" value="1"/>
</dbReference>
<dbReference type="InterPro" id="IPR019786">
    <property type="entry name" value="Zinc_finger_PHD-type_CS"/>
</dbReference>
<dbReference type="PROSITE" id="PS51805">
    <property type="entry name" value="EPHD"/>
    <property type="match status" value="1"/>
</dbReference>
<dbReference type="Pfam" id="PF10513">
    <property type="entry name" value="EPL1"/>
    <property type="match status" value="1"/>
</dbReference>
<dbReference type="InterPro" id="IPR011011">
    <property type="entry name" value="Znf_FYVE_PHD"/>
</dbReference>
<comment type="subcellular location">
    <subcellularLocation>
        <location evidence="1">Nucleus</location>
    </subcellularLocation>
</comment>
<dbReference type="InterPro" id="IPR019787">
    <property type="entry name" value="Znf_PHD-finger"/>
</dbReference>
<dbReference type="FunFam" id="3.30.40.10:FF:000008">
    <property type="entry name" value="Bromodomain containing 1, isoform CRA_a"/>
    <property type="match status" value="1"/>
</dbReference>
<evidence type="ECO:0000256" key="5">
    <source>
        <dbReference type="ARBA" id="ARBA00022833"/>
    </source>
</evidence>
<name>A0A446BIJ3_9PEZI</name>
<organism evidence="12 13">
    <name type="scientific">Thermothielavioides terrestris</name>
    <dbReference type="NCBI Taxonomy" id="2587410"/>
    <lineage>
        <taxon>Eukaryota</taxon>
        <taxon>Fungi</taxon>
        <taxon>Dikarya</taxon>
        <taxon>Ascomycota</taxon>
        <taxon>Pezizomycotina</taxon>
        <taxon>Sordariomycetes</taxon>
        <taxon>Sordariomycetidae</taxon>
        <taxon>Sordariales</taxon>
        <taxon>Chaetomiaceae</taxon>
        <taxon>Thermothielavioides</taxon>
    </lineage>
</organism>
<dbReference type="SMART" id="SM00249">
    <property type="entry name" value="PHD"/>
    <property type="match status" value="2"/>
</dbReference>
<dbReference type="PROSITE" id="PS50016">
    <property type="entry name" value="ZF_PHD_2"/>
    <property type="match status" value="1"/>
</dbReference>
<dbReference type="FunFam" id="3.30.40.10:FF:000007">
    <property type="entry name" value="Bromodomain containing 1, isoform CRA_b"/>
    <property type="match status" value="1"/>
</dbReference>
<feature type="compositionally biased region" description="Low complexity" evidence="9">
    <location>
        <begin position="1110"/>
        <end position="1122"/>
    </location>
</feature>
<keyword evidence="6" id="KW-0539">Nucleus</keyword>
<evidence type="ECO:0000256" key="7">
    <source>
        <dbReference type="PROSITE-ProRule" id="PRU00146"/>
    </source>
</evidence>
<sequence>MAPAPATPRRTARGRPRGRPRGPGSASASRSKRAVPDGPATEPPPKRRRYIPGGPGGGGRFVDEDGTEIPTESLGPSTTAPRSRAGPAAQAQPTPTVYPRRERSTRIRTAVNRDERDDMQYSSAAAVAAAVVQSEGYKPREERGWEEFHPNLDIEATFMMYHADEVDGIVKSVPPTPTPAPAPSSGTPLNGADTPTKEANPGPANDMNGTPSGQGKPSLAGPLDTPTRRRVGRPPRDSFSLYATRTLESGAGAGAALKVPKVLPIHGQSSKERLDLKQPQFRKTNRIALFESKTFGQARYVDKSMMNVGYQESDNFIRPDRNLLKATDANMEEEVEQSGAAKSDGEVPQHPAGAVGRVEYDMDEQDDMWLEKLNAQRKAAELDPITREIFEITITKIEKEWHALEKRIPKPNPKPPQTHRPRSSSAAAVNGEPQAGEEQDSKCAVCDDGDCENTNAIVFCDGCDLAVHQECYGVPFIPEGQWLCRKCQLIGRGIPTCIFCPNTDGAFKQTNSSKWAHLLCAMWIPEVSLGNHTFMEPVMEVEKVPKTRWRLTCYICNQRMGACIQCSNKNCYQAFHVTCARRCRLFLKMKNGQGALAVLEGTLPLKAFCDKHCPPDYAEKNGIAQATRDAKRFYKRTMKGRIWADSQASALQIAATHRNAITEHPPDESQITGAKVSAVLADKKKGQPPKNVWKLPSGAPVIPQAVYDLVESALARFPIRKRKDFVAEACKYWTLKREARRGAALLKRLQLQMETFSSMELTRRNFAAMGPSGKARLTRRIEFCRALIKDLEQLKELADAVVQREEAKLEAAELEQDFVDTCYFPIFKQLQPILDKAFVLDKNVFKQGFQELQDRMDKRFYTTTLPFARDLCQAINAGINNPPPSSAAQDPRTEARDASPSKHNNFSEVAARKRLGKRILKLLQPYLEGALRAEAEICGTPVEALQKELEAMLEASVEVRQPPAASIVVSRENDAAAQHDRDVDMADAPAEGQIIVADHSEGEEDAEGEPDIDVGGGPDDPMEAEGTNGGAGNIEVRRYGEPEVDTPGELNDALSSAASVAGNQQPPSLKDTATNLTNGSPNKPTSSASPPSLPGASYTHHHFSPAHQAPPNNNSNSLHPSGPLTPPQSNDSTTSGSFTATAATTTTTAAAAAPSHDSHQDNNNPSSSIITNNTTTTATIATSTTTSTTSTATATTTTATTNPLSDGGVPWYLAGFEPRGTSAAEQRWTTGRDALRSLSEELTDMDEEALRDLEFDVDEENTITIGGGGGGGG</sequence>
<feature type="compositionally biased region" description="Basic and acidic residues" evidence="9">
    <location>
        <begin position="99"/>
        <end position="119"/>
    </location>
</feature>
<dbReference type="GO" id="GO:0008270">
    <property type="term" value="F:zinc ion binding"/>
    <property type="evidence" value="ECO:0007669"/>
    <property type="project" value="UniProtKB-KW"/>
</dbReference>
<gene>
    <name evidence="12" type="ORF">TT172_LOCUS4734</name>
</gene>
<feature type="domain" description="PHD-type" evidence="10">
    <location>
        <begin position="440"/>
        <end position="490"/>
    </location>
</feature>
<keyword evidence="8" id="KW-0175">Coiled coil</keyword>
<keyword evidence="2" id="KW-0479">Metal-binding</keyword>
<feature type="compositionally biased region" description="Low complexity" evidence="9">
    <location>
        <begin position="1139"/>
        <end position="1153"/>
    </location>
</feature>
<feature type="region of interest" description="Disordered" evidence="9">
    <location>
        <begin position="406"/>
        <end position="439"/>
    </location>
</feature>
<dbReference type="InterPro" id="IPR019542">
    <property type="entry name" value="Enhancer_polycomb-like_N"/>
</dbReference>
<dbReference type="CDD" id="cd15670">
    <property type="entry name" value="ePHD_BRPF"/>
    <property type="match status" value="1"/>
</dbReference>